<dbReference type="AlphaFoldDB" id="A0A7J6VPR6"/>
<dbReference type="SUPFAM" id="SSF57903">
    <property type="entry name" value="FYVE/PHD zinc finger"/>
    <property type="match status" value="1"/>
</dbReference>
<feature type="compositionally biased region" description="Acidic residues" evidence="5">
    <location>
        <begin position="117"/>
        <end position="147"/>
    </location>
</feature>
<dbReference type="Pfam" id="PF13639">
    <property type="entry name" value="zf-RING_2"/>
    <property type="match status" value="1"/>
</dbReference>
<keyword evidence="2 4" id="KW-0863">Zinc-finger</keyword>
<dbReference type="PROSITE" id="PS50089">
    <property type="entry name" value="ZF_RING_2"/>
    <property type="match status" value="1"/>
</dbReference>
<dbReference type="SMART" id="SM00184">
    <property type="entry name" value="RING"/>
    <property type="match status" value="1"/>
</dbReference>
<dbReference type="InterPro" id="IPR001841">
    <property type="entry name" value="Znf_RING"/>
</dbReference>
<dbReference type="GO" id="GO:0008270">
    <property type="term" value="F:zinc ion binding"/>
    <property type="evidence" value="ECO:0007669"/>
    <property type="project" value="UniProtKB-KW"/>
</dbReference>
<dbReference type="PANTHER" id="PTHR47177">
    <property type="entry name" value="F18C1.6 PROTEIN"/>
    <property type="match status" value="1"/>
</dbReference>
<dbReference type="OrthoDB" id="365379at2759"/>
<evidence type="ECO:0000256" key="5">
    <source>
        <dbReference type="SAM" id="MobiDB-lite"/>
    </source>
</evidence>
<feature type="region of interest" description="Disordered" evidence="5">
    <location>
        <begin position="117"/>
        <end position="191"/>
    </location>
</feature>
<feature type="domain" description="PHD-type" evidence="6">
    <location>
        <begin position="401"/>
        <end position="450"/>
    </location>
</feature>
<dbReference type="Gene3D" id="3.30.40.10">
    <property type="entry name" value="Zinc/RING finger domain, C3HC4 (zinc finger)"/>
    <property type="match status" value="2"/>
</dbReference>
<evidence type="ECO:0000259" key="7">
    <source>
        <dbReference type="PROSITE" id="PS50089"/>
    </source>
</evidence>
<keyword evidence="3" id="KW-0862">Zinc</keyword>
<evidence type="ECO:0000256" key="3">
    <source>
        <dbReference type="ARBA" id="ARBA00022833"/>
    </source>
</evidence>
<dbReference type="SUPFAM" id="SSF57850">
    <property type="entry name" value="RING/U-box"/>
    <property type="match status" value="1"/>
</dbReference>
<proteinExistence type="predicted"/>
<dbReference type="CDD" id="cd16574">
    <property type="entry name" value="RING-HC_Topors"/>
    <property type="match status" value="1"/>
</dbReference>
<dbReference type="InterPro" id="IPR019787">
    <property type="entry name" value="Znf_PHD-finger"/>
</dbReference>
<dbReference type="InterPro" id="IPR058746">
    <property type="entry name" value="Znf_RING-type_Topors"/>
</dbReference>
<protein>
    <submittedName>
        <fullName evidence="8">Phd and ring finger domain-containing</fullName>
    </submittedName>
</protein>
<comment type="caution">
    <text evidence="8">The sequence shown here is derived from an EMBL/GenBank/DDBJ whole genome shotgun (WGS) entry which is preliminary data.</text>
</comment>
<feature type="region of interest" description="Disordered" evidence="5">
    <location>
        <begin position="211"/>
        <end position="241"/>
    </location>
</feature>
<feature type="region of interest" description="Disordered" evidence="5">
    <location>
        <begin position="76"/>
        <end position="96"/>
    </location>
</feature>
<dbReference type="EMBL" id="JABWDY010029687">
    <property type="protein sequence ID" value="KAF5186195.1"/>
    <property type="molecule type" value="Genomic_DNA"/>
</dbReference>
<evidence type="ECO:0000256" key="2">
    <source>
        <dbReference type="ARBA" id="ARBA00022771"/>
    </source>
</evidence>
<dbReference type="PANTHER" id="PTHR47177:SF3">
    <property type="entry name" value="F18C1.6 PROTEIN"/>
    <property type="match status" value="1"/>
</dbReference>
<dbReference type="Pfam" id="PF00628">
    <property type="entry name" value="PHD"/>
    <property type="match status" value="1"/>
</dbReference>
<dbReference type="InterPro" id="IPR001965">
    <property type="entry name" value="Znf_PHD"/>
</dbReference>
<feature type="compositionally biased region" description="Acidic residues" evidence="5">
    <location>
        <begin position="22"/>
        <end position="42"/>
    </location>
</feature>
<accession>A0A7J6VPR6</accession>
<feature type="compositionally biased region" description="Basic residues" evidence="5">
    <location>
        <begin position="170"/>
        <end position="190"/>
    </location>
</feature>
<sequence>MGRRGGNLSLNQNRKRRKLLSDDSDEDYVLNENENYEDDEEFNDLKGFLASDDDDEEQYVSEEDSLNYGAVIFSSDEEKKKRKVDRSSKTSKLRIDDDLERKETRVRRLVERNKVSDDDDFCDEDDKDDEEFNPDEVDLVDEEEDLQVETRDRIPRKHVSHEKNSSVTKSQKRKRKSKVLNKSIRKKRKKVVAERTLSTDDDFDADFKSMRRRSKKKSKKRRNTSVIEDSDSDGACSEPSDCEYTITDEEKELLREANNFVGTSSTGLRNSSLSKRRLHVHGDSKCQQLRLVGIKGKEMVTNQEDTGKQVCGICFSEEGDGIVRGTLNCCSHYFCFACIMEWSKVESRCPLCKQRFATIRKHTNSSLGIHLRNLVIPIPRRDQVYQPSEEEVRGYLDPYDGVVCIECHLGGEDSLMLLCDICDSPAHTFCVGLGREVPEGNWYCRGCRVSNSGPSDLQVRDLSHGTHTSGLPNYMSSQRSNMEHFDATPHLSVSASDPTSMHEYGVLLSPRYPVGDDVHLPSPTGLGVSTLSGRRMIHRQIRNLLSNNIMSQRTEMATRTDDGNVGSEVIADAEDEQINKSITQHA</sequence>
<evidence type="ECO:0000313" key="8">
    <source>
        <dbReference type="EMBL" id="KAF5186195.1"/>
    </source>
</evidence>
<reference evidence="8 9" key="1">
    <citation type="submission" date="2020-06" db="EMBL/GenBank/DDBJ databases">
        <title>Transcriptomic and genomic resources for Thalictrum thalictroides and T. hernandezii: Facilitating candidate gene discovery in an emerging model plant lineage.</title>
        <authorList>
            <person name="Arias T."/>
            <person name="Riano-Pachon D.M."/>
            <person name="Di Stilio V.S."/>
        </authorList>
    </citation>
    <scope>NUCLEOTIDE SEQUENCE [LARGE SCALE GENOMIC DNA]</scope>
    <source>
        <strain evidence="9">cv. WT478/WT964</strain>
        <tissue evidence="8">Leaves</tissue>
    </source>
</reference>
<dbReference type="SMART" id="SM00249">
    <property type="entry name" value="PHD"/>
    <property type="match status" value="1"/>
</dbReference>
<feature type="compositionally biased region" description="Basic residues" evidence="5">
    <location>
        <begin position="211"/>
        <end position="223"/>
    </location>
</feature>
<feature type="region of interest" description="Disordered" evidence="5">
    <location>
        <begin position="1"/>
        <end position="43"/>
    </location>
</feature>
<keyword evidence="1" id="KW-0479">Metal-binding</keyword>
<organism evidence="8 9">
    <name type="scientific">Thalictrum thalictroides</name>
    <name type="common">Rue-anemone</name>
    <name type="synonym">Anemone thalictroides</name>
    <dbReference type="NCBI Taxonomy" id="46969"/>
    <lineage>
        <taxon>Eukaryota</taxon>
        <taxon>Viridiplantae</taxon>
        <taxon>Streptophyta</taxon>
        <taxon>Embryophyta</taxon>
        <taxon>Tracheophyta</taxon>
        <taxon>Spermatophyta</taxon>
        <taxon>Magnoliopsida</taxon>
        <taxon>Ranunculales</taxon>
        <taxon>Ranunculaceae</taxon>
        <taxon>Thalictroideae</taxon>
        <taxon>Thalictrum</taxon>
    </lineage>
</organism>
<feature type="domain" description="RING-type" evidence="7">
    <location>
        <begin position="311"/>
        <end position="353"/>
    </location>
</feature>
<dbReference type="Proteomes" id="UP000554482">
    <property type="component" value="Unassembled WGS sequence"/>
</dbReference>
<keyword evidence="9" id="KW-1185">Reference proteome</keyword>
<evidence type="ECO:0000259" key="6">
    <source>
        <dbReference type="PROSITE" id="PS50016"/>
    </source>
</evidence>
<feature type="compositionally biased region" description="Basic and acidic residues" evidence="5">
    <location>
        <begin position="85"/>
        <end position="96"/>
    </location>
</feature>
<dbReference type="InterPro" id="IPR017907">
    <property type="entry name" value="Znf_RING_CS"/>
</dbReference>
<dbReference type="InterPro" id="IPR013083">
    <property type="entry name" value="Znf_RING/FYVE/PHD"/>
</dbReference>
<evidence type="ECO:0000256" key="1">
    <source>
        <dbReference type="ARBA" id="ARBA00022723"/>
    </source>
</evidence>
<gene>
    <name evidence="8" type="ORF">FRX31_024217</name>
</gene>
<dbReference type="PROSITE" id="PS00518">
    <property type="entry name" value="ZF_RING_1"/>
    <property type="match status" value="1"/>
</dbReference>
<dbReference type="InterPro" id="IPR011011">
    <property type="entry name" value="Znf_FYVE_PHD"/>
</dbReference>
<name>A0A7J6VPR6_THATH</name>
<evidence type="ECO:0000313" key="9">
    <source>
        <dbReference type="Proteomes" id="UP000554482"/>
    </source>
</evidence>
<evidence type="ECO:0000256" key="4">
    <source>
        <dbReference type="PROSITE-ProRule" id="PRU00175"/>
    </source>
</evidence>
<dbReference type="PROSITE" id="PS50016">
    <property type="entry name" value="ZF_PHD_2"/>
    <property type="match status" value="1"/>
</dbReference>